<dbReference type="Proteomes" id="UP000002588">
    <property type="component" value="Chromosome"/>
</dbReference>
<dbReference type="SUPFAM" id="SSF52833">
    <property type="entry name" value="Thioredoxin-like"/>
    <property type="match status" value="1"/>
</dbReference>
<name>A1K1M6_AZOSB</name>
<dbReference type="GO" id="GO:0004364">
    <property type="term" value="F:glutathione transferase activity"/>
    <property type="evidence" value="ECO:0007669"/>
    <property type="project" value="UniProtKB-EC"/>
</dbReference>
<proteinExistence type="predicted"/>
<dbReference type="PANTHER" id="PTHR44051">
    <property type="entry name" value="GLUTATHIONE S-TRANSFERASE-RELATED"/>
    <property type="match status" value="1"/>
</dbReference>
<dbReference type="InterPro" id="IPR040079">
    <property type="entry name" value="Glutathione_S-Trfase"/>
</dbReference>
<dbReference type="CDD" id="cd03206">
    <property type="entry name" value="GST_C_7"/>
    <property type="match status" value="1"/>
</dbReference>
<dbReference type="InterPro" id="IPR036282">
    <property type="entry name" value="Glutathione-S-Trfase_C_sf"/>
</dbReference>
<dbReference type="PANTHER" id="PTHR44051:SF2">
    <property type="entry name" value="HYPOTHETICAL GLUTATHIONE S-TRANSFERASE LIKE PROTEIN"/>
    <property type="match status" value="1"/>
</dbReference>
<dbReference type="Gene3D" id="1.20.1050.10">
    <property type="match status" value="1"/>
</dbReference>
<dbReference type="CDD" id="cd03056">
    <property type="entry name" value="GST_N_4"/>
    <property type="match status" value="1"/>
</dbReference>
<evidence type="ECO:0000313" key="3">
    <source>
        <dbReference type="EMBL" id="CAL92731.1"/>
    </source>
</evidence>
<reference evidence="3 4" key="1">
    <citation type="journal article" date="2006" name="Nat. Biotechnol.">
        <title>Complete genome of the mutualistic, N2-fixing grass endophyte Azoarcus sp. strain BH72.</title>
        <authorList>
            <person name="Krause A."/>
            <person name="Ramakumar A."/>
            <person name="Bartels D."/>
            <person name="Battistoni F."/>
            <person name="Bekel T."/>
            <person name="Boch J."/>
            <person name="Boehm M."/>
            <person name="Friedrich F."/>
            <person name="Hurek T."/>
            <person name="Krause L."/>
            <person name="Linke B."/>
            <person name="McHardy A.C."/>
            <person name="Sarkar A."/>
            <person name="Schneiker S."/>
            <person name="Syed A.A."/>
            <person name="Thauer R."/>
            <person name="Vorhoelter F.-J."/>
            <person name="Weidner S."/>
            <person name="Puehler A."/>
            <person name="Reinhold-Hurek B."/>
            <person name="Kaiser O."/>
            <person name="Goesmann A."/>
        </authorList>
    </citation>
    <scope>NUCLEOTIDE SEQUENCE [LARGE SCALE GENOMIC DNA]</scope>
    <source>
        <strain evidence="3 4">BH72</strain>
    </source>
</reference>
<evidence type="ECO:0000259" key="2">
    <source>
        <dbReference type="PROSITE" id="PS50405"/>
    </source>
</evidence>
<dbReference type="PROSITE" id="PS50405">
    <property type="entry name" value="GST_CTER"/>
    <property type="match status" value="1"/>
</dbReference>
<dbReference type="RefSeq" id="WP_011763850.1">
    <property type="nucleotide sequence ID" value="NC_008702.1"/>
</dbReference>
<gene>
    <name evidence="3" type="primary">gstA</name>
    <name evidence="3" type="ordered locus">azo0113</name>
</gene>
<dbReference type="STRING" id="62928.azo0113"/>
<dbReference type="InterPro" id="IPR004046">
    <property type="entry name" value="GST_C"/>
</dbReference>
<dbReference type="eggNOG" id="COG0625">
    <property type="taxonomic scope" value="Bacteria"/>
</dbReference>
<evidence type="ECO:0000313" key="4">
    <source>
        <dbReference type="Proteomes" id="UP000002588"/>
    </source>
</evidence>
<dbReference type="InterPro" id="IPR004045">
    <property type="entry name" value="Glutathione_S-Trfase_N"/>
</dbReference>
<feature type="domain" description="GST C-terminal" evidence="2">
    <location>
        <begin position="97"/>
        <end position="215"/>
    </location>
</feature>
<organism evidence="3 4">
    <name type="scientific">Azoarcus sp. (strain BH72)</name>
    <dbReference type="NCBI Taxonomy" id="418699"/>
    <lineage>
        <taxon>Bacteria</taxon>
        <taxon>Pseudomonadati</taxon>
        <taxon>Pseudomonadota</taxon>
        <taxon>Betaproteobacteria</taxon>
        <taxon>Rhodocyclales</taxon>
        <taxon>Zoogloeaceae</taxon>
        <taxon>Azoarcus</taxon>
    </lineage>
</organism>
<dbReference type="AlphaFoldDB" id="A1K1M6"/>
<dbReference type="InterPro" id="IPR036249">
    <property type="entry name" value="Thioredoxin-like_sf"/>
</dbReference>
<accession>A1K1M6</accession>
<feature type="domain" description="GST N-terminal" evidence="1">
    <location>
        <begin position="8"/>
        <end position="89"/>
    </location>
</feature>
<dbReference type="KEGG" id="azo:azo0113"/>
<dbReference type="HOGENOM" id="CLU_011226_6_0_4"/>
<dbReference type="Pfam" id="PF13409">
    <property type="entry name" value="GST_N_2"/>
    <property type="match status" value="1"/>
</dbReference>
<dbReference type="SFLD" id="SFLDG01151">
    <property type="entry name" value="Main.2:_Nu-like"/>
    <property type="match status" value="1"/>
</dbReference>
<dbReference type="SFLD" id="SFLDS00019">
    <property type="entry name" value="Glutathione_Transferase_(cytos"/>
    <property type="match status" value="1"/>
</dbReference>
<keyword evidence="4" id="KW-1185">Reference proteome</keyword>
<keyword evidence="3" id="KW-0808">Transferase</keyword>
<sequence>MTRSIPQGELVLYGLPLSGHCHRVALFLSLLRLPYRYENVDLAGGAHRRPDFLALNPFGQIPVLKDGEQVIADSNAILVYLARRYGGGEEIEWLPDEPVAAAEVQRWFSAAAGLLAFGPARARLKHVFGAPIDYDAAVELANRLLPVMEAELARRPYLAADAPTLADIALYSYTAHAPEGGISLQPYPHIRAWLARVEALPGFVGMPRSALPAGA</sequence>
<dbReference type="InterPro" id="IPR010987">
    <property type="entry name" value="Glutathione-S-Trfase_C-like"/>
</dbReference>
<protein>
    <submittedName>
        <fullName evidence="3">Probable glutathione transferase</fullName>
        <ecNumber evidence="3">2.5.1.18</ecNumber>
    </submittedName>
</protein>
<dbReference type="SUPFAM" id="SSF47616">
    <property type="entry name" value="GST C-terminal domain-like"/>
    <property type="match status" value="1"/>
</dbReference>
<dbReference type="Gene3D" id="3.40.30.10">
    <property type="entry name" value="Glutaredoxin"/>
    <property type="match status" value="1"/>
</dbReference>
<dbReference type="PROSITE" id="PS50404">
    <property type="entry name" value="GST_NTER"/>
    <property type="match status" value="1"/>
</dbReference>
<dbReference type="EMBL" id="AM406670">
    <property type="protein sequence ID" value="CAL92731.1"/>
    <property type="molecule type" value="Genomic_DNA"/>
</dbReference>
<dbReference type="EC" id="2.5.1.18" evidence="3"/>
<evidence type="ECO:0000259" key="1">
    <source>
        <dbReference type="PROSITE" id="PS50404"/>
    </source>
</evidence>
<dbReference type="Pfam" id="PF00043">
    <property type="entry name" value="GST_C"/>
    <property type="match status" value="1"/>
</dbReference>
<dbReference type="SFLD" id="SFLDG00358">
    <property type="entry name" value="Main_(cytGST)"/>
    <property type="match status" value="1"/>
</dbReference>